<protein>
    <recommendedName>
        <fullName evidence="1">Oxidoreductase molybdopterin-binding domain-containing protein</fullName>
    </recommendedName>
</protein>
<dbReference type="InterPro" id="IPR000572">
    <property type="entry name" value="OxRdtase_Mopterin-bd_dom"/>
</dbReference>
<dbReference type="Pfam" id="PF00174">
    <property type="entry name" value="Oxidored_molyb"/>
    <property type="match status" value="1"/>
</dbReference>
<dbReference type="GeneID" id="82854064"/>
<proteinExistence type="predicted"/>
<evidence type="ECO:0000313" key="2">
    <source>
        <dbReference type="EMBL" id="QAT66155.1"/>
    </source>
</evidence>
<evidence type="ECO:0000259" key="1">
    <source>
        <dbReference type="Pfam" id="PF00174"/>
    </source>
</evidence>
<dbReference type="PRINTS" id="PR00407">
    <property type="entry name" value="EUMOPTERIN"/>
</dbReference>
<organism evidence="2 3">
    <name type="scientific">Bacillus glycinifermentans</name>
    <dbReference type="NCBI Taxonomy" id="1664069"/>
    <lineage>
        <taxon>Bacteria</taxon>
        <taxon>Bacillati</taxon>
        <taxon>Bacillota</taxon>
        <taxon>Bacilli</taxon>
        <taxon>Bacillales</taxon>
        <taxon>Bacillaceae</taxon>
        <taxon>Bacillus</taxon>
    </lineage>
</organism>
<dbReference type="InterPro" id="IPR036374">
    <property type="entry name" value="OxRdtase_Mopterin-bd_sf"/>
</dbReference>
<dbReference type="PANTHER" id="PTHR19372:SF7">
    <property type="entry name" value="SULFITE OXIDASE, MITOCHONDRIAL"/>
    <property type="match status" value="1"/>
</dbReference>
<dbReference type="Gene3D" id="3.90.420.10">
    <property type="entry name" value="Oxidoreductase, molybdopterin-binding domain"/>
    <property type="match status" value="1"/>
</dbReference>
<dbReference type="InterPro" id="IPR008335">
    <property type="entry name" value="Mopterin_OxRdtase_euk"/>
</dbReference>
<dbReference type="KEGG" id="bgy:BGLY_3060"/>
<dbReference type="GO" id="GO:0020037">
    <property type="term" value="F:heme binding"/>
    <property type="evidence" value="ECO:0007669"/>
    <property type="project" value="TreeGrafter"/>
</dbReference>
<accession>A0AAJ3Z235</accession>
<dbReference type="SUPFAM" id="SSF56524">
    <property type="entry name" value="Oxidoreductase molybdopterin-binding domain"/>
    <property type="match status" value="1"/>
</dbReference>
<sequence length="229" mass="25742">MVKSSKSNQPMKYSGFGLIQNHDINSLSRKITREADLFKVWHLGIPDINERKWMLCINGLVDRPIELSLEDLKAFPQTSVMAFHECAGNPLHPKVPQRRVGNVVWKGVRLADLFSMVGVKEEACFVISKGIDQGIYNQKYYSEYEKDLPLAKALNPNVLIALEINGEPLTVERGGPVRLVVPGCYGTNSTKWLTHLIVSDARSKSDFTTKYLLTGKQLTDNQKSHRCGL</sequence>
<dbReference type="GO" id="GO:0043546">
    <property type="term" value="F:molybdopterin cofactor binding"/>
    <property type="evidence" value="ECO:0007669"/>
    <property type="project" value="TreeGrafter"/>
</dbReference>
<dbReference type="RefSeq" id="WP_046131584.1">
    <property type="nucleotide sequence ID" value="NZ_CP035232.1"/>
</dbReference>
<evidence type="ECO:0000313" key="3">
    <source>
        <dbReference type="Proteomes" id="UP000288675"/>
    </source>
</evidence>
<dbReference type="GO" id="GO:0006790">
    <property type="term" value="P:sulfur compound metabolic process"/>
    <property type="evidence" value="ECO:0007669"/>
    <property type="project" value="TreeGrafter"/>
</dbReference>
<reference evidence="2 3" key="1">
    <citation type="submission" date="2019-01" db="EMBL/GenBank/DDBJ databases">
        <title>Genome sequence of Bacillus glycinifermentans SRCM103574.</title>
        <authorList>
            <person name="Kong H.-J."/>
            <person name="Jeong S.-Y."/>
            <person name="Jeong D.-Y."/>
        </authorList>
    </citation>
    <scope>NUCLEOTIDE SEQUENCE [LARGE SCALE GENOMIC DNA]</scope>
    <source>
        <strain evidence="2 3">SRCM103574</strain>
    </source>
</reference>
<feature type="domain" description="Oxidoreductase molybdopterin-binding" evidence="1">
    <location>
        <begin position="42"/>
        <end position="205"/>
    </location>
</feature>
<name>A0AAJ3Z235_9BACI</name>
<gene>
    <name evidence="2" type="ORF">EQZ20_15420</name>
</gene>
<dbReference type="AlphaFoldDB" id="A0AAJ3Z235"/>
<dbReference type="PANTHER" id="PTHR19372">
    <property type="entry name" value="SULFITE REDUCTASE"/>
    <property type="match status" value="1"/>
</dbReference>
<dbReference type="Proteomes" id="UP000288675">
    <property type="component" value="Chromosome"/>
</dbReference>
<dbReference type="GO" id="GO:0008482">
    <property type="term" value="F:sulfite oxidase activity"/>
    <property type="evidence" value="ECO:0007669"/>
    <property type="project" value="TreeGrafter"/>
</dbReference>
<dbReference type="EMBL" id="CP035232">
    <property type="protein sequence ID" value="QAT66155.1"/>
    <property type="molecule type" value="Genomic_DNA"/>
</dbReference>